<evidence type="ECO:0000259" key="3">
    <source>
        <dbReference type="Pfam" id="PF14676"/>
    </source>
</evidence>
<evidence type="ECO:0000313" key="7">
    <source>
        <dbReference type="EMBL" id="KAF2289157.1"/>
    </source>
</evidence>
<dbReference type="GO" id="GO:0070182">
    <property type="term" value="F:DNA polymerase binding"/>
    <property type="evidence" value="ECO:0007669"/>
    <property type="project" value="TreeGrafter"/>
</dbReference>
<feature type="domain" description="FANCI solenoid 1" evidence="2">
    <location>
        <begin position="124"/>
        <end position="282"/>
    </location>
</feature>
<feature type="compositionally biased region" description="Polar residues" evidence="1">
    <location>
        <begin position="1"/>
        <end position="12"/>
    </location>
</feature>
<evidence type="ECO:0000256" key="1">
    <source>
        <dbReference type="SAM" id="MobiDB-lite"/>
    </source>
</evidence>
<dbReference type="EMBL" id="JAAGAX010000016">
    <property type="protein sequence ID" value="KAF2289157.1"/>
    <property type="molecule type" value="Genomic_DNA"/>
</dbReference>
<feature type="compositionally biased region" description="Basic and acidic residues" evidence="1">
    <location>
        <begin position="1297"/>
        <end position="1310"/>
    </location>
</feature>
<feature type="domain" description="FANCI solenoid 2" evidence="3">
    <location>
        <begin position="380"/>
        <end position="532"/>
    </location>
</feature>
<name>A0A6A6KK46_HEVBR</name>
<dbReference type="InterPro" id="IPR029312">
    <property type="entry name" value="FANCI_HD2"/>
</dbReference>
<evidence type="ECO:0000259" key="5">
    <source>
        <dbReference type="Pfam" id="PF14679"/>
    </source>
</evidence>
<reference evidence="7 8" key="1">
    <citation type="journal article" date="2020" name="Mol. Plant">
        <title>The Chromosome-Based Rubber Tree Genome Provides New Insights into Spurge Genome Evolution and Rubber Biosynthesis.</title>
        <authorList>
            <person name="Liu J."/>
            <person name="Shi C."/>
            <person name="Shi C.C."/>
            <person name="Li W."/>
            <person name="Zhang Q.J."/>
            <person name="Zhang Y."/>
            <person name="Li K."/>
            <person name="Lu H.F."/>
            <person name="Shi C."/>
            <person name="Zhu S.T."/>
            <person name="Xiao Z.Y."/>
            <person name="Nan H."/>
            <person name="Yue Y."/>
            <person name="Zhu X.G."/>
            <person name="Wu Y."/>
            <person name="Hong X.N."/>
            <person name="Fan G.Y."/>
            <person name="Tong Y."/>
            <person name="Zhang D."/>
            <person name="Mao C.L."/>
            <person name="Liu Y.L."/>
            <person name="Hao S.J."/>
            <person name="Liu W.Q."/>
            <person name="Lv M.Q."/>
            <person name="Zhang H.B."/>
            <person name="Liu Y."/>
            <person name="Hu-Tang G.R."/>
            <person name="Wang J.P."/>
            <person name="Wang J.H."/>
            <person name="Sun Y.H."/>
            <person name="Ni S.B."/>
            <person name="Chen W.B."/>
            <person name="Zhang X.C."/>
            <person name="Jiao Y.N."/>
            <person name="Eichler E.E."/>
            <person name="Li G.H."/>
            <person name="Liu X."/>
            <person name="Gao L.Z."/>
        </authorList>
    </citation>
    <scope>NUCLEOTIDE SEQUENCE [LARGE SCALE GENOMIC DNA]</scope>
    <source>
        <strain evidence="8">cv. GT1</strain>
        <tissue evidence="7">Leaf</tissue>
    </source>
</reference>
<evidence type="ECO:0000259" key="4">
    <source>
        <dbReference type="Pfam" id="PF14678"/>
    </source>
</evidence>
<dbReference type="InterPro" id="IPR026171">
    <property type="entry name" value="FANCI"/>
</dbReference>
<dbReference type="Pfam" id="PF14679">
    <property type="entry name" value="FANCI_HD1"/>
    <property type="match status" value="1"/>
</dbReference>
<comment type="caution">
    <text evidence="7">The sequence shown here is derived from an EMBL/GenBank/DDBJ whole genome shotgun (WGS) entry which is preliminary data.</text>
</comment>
<dbReference type="PANTHER" id="PTHR21818:SF0">
    <property type="entry name" value="FANCONI ANEMIA GROUP I PROTEIN"/>
    <property type="match status" value="1"/>
</dbReference>
<feature type="domain" description="FANCI helical" evidence="5">
    <location>
        <begin position="286"/>
        <end position="367"/>
    </location>
</feature>
<dbReference type="Pfam" id="PF14675">
    <property type="entry name" value="FANCI_S1"/>
    <property type="match status" value="1"/>
</dbReference>
<evidence type="ECO:0000259" key="6">
    <source>
        <dbReference type="Pfam" id="PF14680"/>
    </source>
</evidence>
<evidence type="ECO:0008006" key="9">
    <source>
        <dbReference type="Google" id="ProtNLM"/>
    </source>
</evidence>
<dbReference type="PANTHER" id="PTHR21818">
    <property type="entry name" value="BC025462 PROTEIN"/>
    <property type="match status" value="1"/>
</dbReference>
<dbReference type="Pfam" id="PF14678">
    <property type="entry name" value="FANCI_S4"/>
    <property type="match status" value="1"/>
</dbReference>
<dbReference type="InterPro" id="IPR029315">
    <property type="entry name" value="FANCI_S2"/>
</dbReference>
<sequence>MAAAPTASTSGGDQEPPPPLTDTEIVNLAHQSNLHDYLFSASSHATLLSYLHTRSRSPTPSIAVSEYTLSLLSLISLSPHHPSLSSLLSSLLSAYTRLFLSFQIPHDPNSLKTINLFATLLKYVPVKDLEFIVESIVMDLSKLLGSEDTQILDILPGCFSCLCAEKGKECANLILDRIFESEWSKVVLVKMVFLARELAGFLDKVRARELLEKVFKGMKNVDLQDLPLLSYQLLVLASKGFNKREVIEGIMRFFGSELGSKASSTVRQVEGTVLLHVNFALKQDPSLGQEVIGLVKLDSKALNHFAVAVLLSVARVRRFSESSMGILRTAVLAAYSDYKFSRDCLWLPDGLKKEYLQIVQMVEKSILRAVNESNYGREHIVPSIVQFSFALLESLEGGNQGDLCNFGGLLGVEELSVQILKNLFEIHDMARNEIIEQCKLRVLSLKPDKAYQLLFCLVQSYPYPVLEHVSRLKELLDYFTFMHGNVASYLVAALASLFKFNCDLRDYTILVVRKAMFKREDAVRLAATNAIISVLLAEKQSTRDGLFSLQDSSSQASCSQQAEIPCSYSSGGLFQELSGLLHRCLYLQAKVRRAMYHGLLKLVLVDPASGGAVLDFLLPHFLHFFKEDDDVQLQISGCVKSEGGKVVIEEPLDCLLSCVCWILLLQPHDKTNNPDSLWACFGFSLSQDNEVGRNLSGEAFSKAFLHIWKFLKKGNLEGTIEVVLNTIAIELEKATDLKRVDLEKEILEFVNFHESLEKYSCVKQSSVVKSQNVRANALDMPSFIKDGLTEEQIPFLATSSLCQLMKTALSLYNSECSRSSAASQNHSQLPSRDTLKCFKIIHFVLNSSLLHIRSYPTGRKEEPLKTLIYGEIKLMGPPLLKLICLLNSGLNFATDQKKEMKGKKAVEDRKEHLHLALLCLKELVTISLKNSCSTGLLEDLLSASTLKYDLDEEYEEMSRIGDQQIRIKVIFIVKILRPLFAELLAQSSFHEIEILCEMLMMVCEKLPSKWRNSNGSWGIHVCKSNGIRNSRVARSVAALAISLSSPPDDLIVAQYMAKELLEVIGLERNTQVEMSESYPIINQSTSTAISSCILKFIEAFITDMHWAMKKLKTFSLVWQKSIHLSQNGEDVPGFAVEDNLYLRAEAVVKMSRLRIAPKGCKQLIPSPTFQRLVEITCKQLTVPLYKFVAELQRGQQENPNTKVIINKIKRENKFIPDLIFQIEDYEKYLIRLSKITGTMEKMLQIAMTANDRAGRSHDSEDTESERVSSPQMNSPKAAEESDGENGHGVSNGKRIKRDNNRVVRDSDDET</sequence>
<feature type="domain" description="FANCI solenoid 4" evidence="4">
    <location>
        <begin position="1149"/>
        <end position="1238"/>
    </location>
</feature>
<proteinExistence type="predicted"/>
<feature type="region of interest" description="Disordered" evidence="1">
    <location>
        <begin position="1249"/>
        <end position="1310"/>
    </location>
</feature>
<organism evidence="7 8">
    <name type="scientific">Hevea brasiliensis</name>
    <name type="common">Para rubber tree</name>
    <name type="synonym">Siphonia brasiliensis</name>
    <dbReference type="NCBI Taxonomy" id="3981"/>
    <lineage>
        <taxon>Eukaryota</taxon>
        <taxon>Viridiplantae</taxon>
        <taxon>Streptophyta</taxon>
        <taxon>Embryophyta</taxon>
        <taxon>Tracheophyta</taxon>
        <taxon>Spermatophyta</taxon>
        <taxon>Magnoliopsida</taxon>
        <taxon>eudicotyledons</taxon>
        <taxon>Gunneridae</taxon>
        <taxon>Pentapetalae</taxon>
        <taxon>rosids</taxon>
        <taxon>fabids</taxon>
        <taxon>Malpighiales</taxon>
        <taxon>Euphorbiaceae</taxon>
        <taxon>Crotonoideae</taxon>
        <taxon>Micrandreae</taxon>
        <taxon>Hevea</taxon>
    </lineage>
</organism>
<dbReference type="InterPro" id="IPR029310">
    <property type="entry name" value="FANCI_HD1"/>
</dbReference>
<feature type="region of interest" description="Disordered" evidence="1">
    <location>
        <begin position="1"/>
        <end position="21"/>
    </location>
</feature>
<dbReference type="GO" id="GO:0006281">
    <property type="term" value="P:DNA repair"/>
    <property type="evidence" value="ECO:0007669"/>
    <property type="project" value="InterPro"/>
</dbReference>
<dbReference type="InterPro" id="IPR016024">
    <property type="entry name" value="ARM-type_fold"/>
</dbReference>
<keyword evidence="8" id="KW-1185">Reference proteome</keyword>
<protein>
    <recommendedName>
        <fullName evidence="9">Fanconi anemia group I protein</fullName>
    </recommendedName>
</protein>
<evidence type="ECO:0000259" key="2">
    <source>
        <dbReference type="Pfam" id="PF14675"/>
    </source>
</evidence>
<feature type="domain" description="FANCI helical" evidence="6">
    <location>
        <begin position="550"/>
        <end position="717"/>
    </location>
</feature>
<dbReference type="SUPFAM" id="SSF48371">
    <property type="entry name" value="ARM repeat"/>
    <property type="match status" value="1"/>
</dbReference>
<accession>A0A6A6KK46</accession>
<gene>
    <name evidence="7" type="ORF">GH714_029162</name>
</gene>
<dbReference type="Proteomes" id="UP000467840">
    <property type="component" value="Chromosome 8"/>
</dbReference>
<evidence type="ECO:0000313" key="8">
    <source>
        <dbReference type="Proteomes" id="UP000467840"/>
    </source>
</evidence>
<dbReference type="InterPro" id="IPR029314">
    <property type="entry name" value="FANCI_S4"/>
</dbReference>
<dbReference type="Pfam" id="PF14676">
    <property type="entry name" value="FANCI_S2"/>
    <property type="match status" value="1"/>
</dbReference>
<dbReference type="Pfam" id="PF14680">
    <property type="entry name" value="FANCI_HD2"/>
    <property type="match status" value="1"/>
</dbReference>
<dbReference type="InterPro" id="IPR029308">
    <property type="entry name" value="FANCI_S1"/>
</dbReference>